<dbReference type="Proteomes" id="UP000094043">
    <property type="component" value="Chromosome 4"/>
</dbReference>
<accession>A0A1E3II50</accession>
<evidence type="ECO:0000313" key="2">
    <source>
        <dbReference type="Proteomes" id="UP000094043"/>
    </source>
</evidence>
<evidence type="ECO:0000313" key="1">
    <source>
        <dbReference type="EMBL" id="WVN88319.1"/>
    </source>
</evidence>
<dbReference type="EMBL" id="CP143787">
    <property type="protein sequence ID" value="WVN88319.1"/>
    <property type="molecule type" value="Genomic_DNA"/>
</dbReference>
<protein>
    <submittedName>
        <fullName evidence="1">Uncharacterized protein</fullName>
    </submittedName>
</protein>
<reference evidence="1" key="3">
    <citation type="submission" date="2024-01" db="EMBL/GenBank/DDBJ databases">
        <authorList>
            <person name="Coelho M.A."/>
            <person name="David-Palma M."/>
            <person name="Shea T."/>
            <person name="Sun S."/>
            <person name="Cuomo C.A."/>
            <person name="Heitman J."/>
        </authorList>
    </citation>
    <scope>NUCLEOTIDE SEQUENCE</scope>
    <source>
        <strain evidence="1">CBS 7841</strain>
    </source>
</reference>
<organism evidence="1 2">
    <name type="scientific">Cryptococcus depauperatus CBS 7841</name>
    <dbReference type="NCBI Taxonomy" id="1295531"/>
    <lineage>
        <taxon>Eukaryota</taxon>
        <taxon>Fungi</taxon>
        <taxon>Dikarya</taxon>
        <taxon>Basidiomycota</taxon>
        <taxon>Agaricomycotina</taxon>
        <taxon>Tremellomycetes</taxon>
        <taxon>Tremellales</taxon>
        <taxon>Cryptococcaceae</taxon>
        <taxon>Cryptococcus</taxon>
    </lineage>
</organism>
<dbReference type="GeneID" id="91087735"/>
<reference evidence="1" key="2">
    <citation type="journal article" date="2022" name="Elife">
        <title>Obligate sexual reproduction of a homothallic fungus closely related to the Cryptococcus pathogenic species complex.</title>
        <authorList>
            <person name="Passer A.R."/>
            <person name="Clancey S.A."/>
            <person name="Shea T."/>
            <person name="David-Palma M."/>
            <person name="Averette A.F."/>
            <person name="Boekhout T."/>
            <person name="Porcel B.M."/>
            <person name="Nowrousian M."/>
            <person name="Cuomo C.A."/>
            <person name="Sun S."/>
            <person name="Heitman J."/>
            <person name="Coelho M.A."/>
        </authorList>
    </citation>
    <scope>NUCLEOTIDE SEQUENCE</scope>
    <source>
        <strain evidence="1">CBS 7841</strain>
    </source>
</reference>
<dbReference type="VEuPathDB" id="FungiDB:L203_02881"/>
<dbReference type="AlphaFoldDB" id="A0A1E3II50"/>
<gene>
    <name evidence="1" type="ORF">L203_103524</name>
</gene>
<reference evidence="1" key="1">
    <citation type="submission" date="2016-06" db="EMBL/GenBank/DDBJ databases">
        <authorList>
            <person name="Cuomo C."/>
            <person name="Litvintseva A."/>
            <person name="Heitman J."/>
            <person name="Chen Y."/>
            <person name="Sun S."/>
            <person name="Springer D."/>
            <person name="Dromer F."/>
            <person name="Young S."/>
            <person name="Zeng Q."/>
            <person name="Chapman S."/>
            <person name="Gujja S."/>
            <person name="Saif S."/>
            <person name="Birren B."/>
        </authorList>
    </citation>
    <scope>NUCLEOTIDE SEQUENCE</scope>
    <source>
        <strain evidence="1">CBS 7841</strain>
    </source>
</reference>
<name>A0A1E3II50_9TREE</name>
<dbReference type="OrthoDB" id="2576006at2759"/>
<keyword evidence="2" id="KW-1185">Reference proteome</keyword>
<proteinExistence type="predicted"/>
<dbReference type="RefSeq" id="XP_066069019.1">
    <property type="nucleotide sequence ID" value="XM_066212922.1"/>
</dbReference>
<dbReference type="KEGG" id="cdep:91087735"/>
<sequence length="315" mass="34287">MQNPHVQVVLVEQLENELSNLNVDIANLNQTLLFPSSPVSPLLSPTKPPTKISRLVSVLNFPRPTPFKKQSKAAGRWTRGKYDKLEEPLLSRRGSVESTCSEDSDTTLVGSGNVQTITGESQTSRNEDQAGKLLALLAPVISTLQRLGMKLVAQGPNLSVKDYLELKKSYHSSCTTILELLTQLQTLKADGKEGNDGLDSHNMEMSHLMLEALIKKVKIEQDRFSASSPTTSSTKNPFVFQAITSSTRNRISKTKSIPISAASSGGREVSYRSFIANSTQSSWAMNVVRLGSFQASALFTPSPIAVRRIGDVGKA</sequence>